<evidence type="ECO:0000313" key="2">
    <source>
        <dbReference type="EMBL" id="KAK4413867.1"/>
    </source>
</evidence>
<organism evidence="2 3">
    <name type="scientific">Sesamum alatum</name>
    <dbReference type="NCBI Taxonomy" id="300844"/>
    <lineage>
        <taxon>Eukaryota</taxon>
        <taxon>Viridiplantae</taxon>
        <taxon>Streptophyta</taxon>
        <taxon>Embryophyta</taxon>
        <taxon>Tracheophyta</taxon>
        <taxon>Spermatophyta</taxon>
        <taxon>Magnoliopsida</taxon>
        <taxon>eudicotyledons</taxon>
        <taxon>Gunneridae</taxon>
        <taxon>Pentapetalae</taxon>
        <taxon>asterids</taxon>
        <taxon>lamiids</taxon>
        <taxon>Lamiales</taxon>
        <taxon>Pedaliaceae</taxon>
        <taxon>Sesamum</taxon>
    </lineage>
</organism>
<sequence length="182" mass="18230">MEAAGEAESLLEKIKPPRLEDAGLEDCALPPESIKEAFLKAASAVRSIISGSGNGGESEGRCVEDPWEDSSDTLVGITEGVSGPAEGCAAEKGSGLTEAPGDKVAVGGGDDARGEVDAVVGTGVPESAADAEACVDGLVGLEIGETSKGILGRKLAGGRDDVDEDEEDGCKDKPILAEGYGV</sequence>
<dbReference type="Proteomes" id="UP001293254">
    <property type="component" value="Unassembled WGS sequence"/>
</dbReference>
<accession>A0AAE2C9E3</accession>
<feature type="region of interest" description="Disordered" evidence="1">
    <location>
        <begin position="155"/>
        <end position="182"/>
    </location>
</feature>
<evidence type="ECO:0000313" key="3">
    <source>
        <dbReference type="Proteomes" id="UP001293254"/>
    </source>
</evidence>
<dbReference type="PANTHER" id="PTHR36713">
    <property type="entry name" value="OS09G0344700 PROTEIN"/>
    <property type="match status" value="1"/>
</dbReference>
<keyword evidence="3" id="KW-1185">Reference proteome</keyword>
<feature type="compositionally biased region" description="Basic and acidic residues" evidence="1">
    <location>
        <begin position="10"/>
        <end position="21"/>
    </location>
</feature>
<gene>
    <name evidence="2" type="ORF">Salat_2799500</name>
</gene>
<dbReference type="AlphaFoldDB" id="A0AAE2C9E3"/>
<evidence type="ECO:0000256" key="1">
    <source>
        <dbReference type="SAM" id="MobiDB-lite"/>
    </source>
</evidence>
<feature type="region of interest" description="Disordered" evidence="1">
    <location>
        <begin position="1"/>
        <end position="24"/>
    </location>
</feature>
<reference evidence="2" key="1">
    <citation type="submission" date="2020-06" db="EMBL/GenBank/DDBJ databases">
        <authorList>
            <person name="Li T."/>
            <person name="Hu X."/>
            <person name="Zhang T."/>
            <person name="Song X."/>
            <person name="Zhang H."/>
            <person name="Dai N."/>
            <person name="Sheng W."/>
            <person name="Hou X."/>
            <person name="Wei L."/>
        </authorList>
    </citation>
    <scope>NUCLEOTIDE SEQUENCE</scope>
    <source>
        <strain evidence="2">3651</strain>
        <tissue evidence="2">Leaf</tissue>
    </source>
</reference>
<dbReference type="PANTHER" id="PTHR36713:SF1">
    <property type="entry name" value="OS09G0344700 PROTEIN"/>
    <property type="match status" value="1"/>
</dbReference>
<comment type="caution">
    <text evidence="2">The sequence shown here is derived from an EMBL/GenBank/DDBJ whole genome shotgun (WGS) entry which is preliminary data.</text>
</comment>
<proteinExistence type="predicted"/>
<name>A0AAE2C9E3_9LAMI</name>
<protein>
    <submittedName>
        <fullName evidence="2">Uncharacterized protein</fullName>
    </submittedName>
</protein>
<feature type="region of interest" description="Disordered" evidence="1">
    <location>
        <begin position="49"/>
        <end position="101"/>
    </location>
</feature>
<dbReference type="EMBL" id="JACGWO010000012">
    <property type="protein sequence ID" value="KAK4413867.1"/>
    <property type="molecule type" value="Genomic_DNA"/>
</dbReference>
<reference evidence="2" key="2">
    <citation type="journal article" date="2024" name="Plant">
        <title>Genomic evolution and insights into agronomic trait innovations of Sesamum species.</title>
        <authorList>
            <person name="Miao H."/>
            <person name="Wang L."/>
            <person name="Qu L."/>
            <person name="Liu H."/>
            <person name="Sun Y."/>
            <person name="Le M."/>
            <person name="Wang Q."/>
            <person name="Wei S."/>
            <person name="Zheng Y."/>
            <person name="Lin W."/>
            <person name="Duan Y."/>
            <person name="Cao H."/>
            <person name="Xiong S."/>
            <person name="Wang X."/>
            <person name="Wei L."/>
            <person name="Li C."/>
            <person name="Ma Q."/>
            <person name="Ju M."/>
            <person name="Zhao R."/>
            <person name="Li G."/>
            <person name="Mu C."/>
            <person name="Tian Q."/>
            <person name="Mei H."/>
            <person name="Zhang T."/>
            <person name="Gao T."/>
            <person name="Zhang H."/>
        </authorList>
    </citation>
    <scope>NUCLEOTIDE SEQUENCE</scope>
    <source>
        <strain evidence="2">3651</strain>
    </source>
</reference>